<evidence type="ECO:0000313" key="2">
    <source>
        <dbReference type="EMBL" id="EDW63793.2"/>
    </source>
</evidence>
<feature type="compositionally biased region" description="Basic and acidic residues" evidence="1">
    <location>
        <begin position="138"/>
        <end position="156"/>
    </location>
</feature>
<feature type="compositionally biased region" description="Basic residues" evidence="1">
    <location>
        <begin position="264"/>
        <end position="273"/>
    </location>
</feature>
<evidence type="ECO:0000256" key="1">
    <source>
        <dbReference type="SAM" id="MobiDB-lite"/>
    </source>
</evidence>
<protein>
    <submittedName>
        <fullName evidence="2">Uncharacterized protein</fullName>
    </submittedName>
</protein>
<dbReference type="Proteomes" id="UP000008792">
    <property type="component" value="Unassembled WGS sequence"/>
</dbReference>
<feature type="compositionally biased region" description="Acidic residues" evidence="1">
    <location>
        <begin position="55"/>
        <end position="76"/>
    </location>
</feature>
<dbReference type="HOGENOM" id="CLU_407280_0_0_1"/>
<dbReference type="EMBL" id="CH940649">
    <property type="protein sequence ID" value="EDW63793.2"/>
    <property type="molecule type" value="Genomic_DNA"/>
</dbReference>
<accession>B4LSQ4</accession>
<feature type="compositionally biased region" description="Polar residues" evidence="1">
    <location>
        <begin position="214"/>
        <end position="225"/>
    </location>
</feature>
<proteinExistence type="predicted"/>
<feature type="compositionally biased region" description="Low complexity" evidence="1">
    <location>
        <begin position="44"/>
        <end position="54"/>
    </location>
</feature>
<feature type="region of interest" description="Disordered" evidence="1">
    <location>
        <begin position="1"/>
        <end position="273"/>
    </location>
</feature>
<feature type="compositionally biased region" description="Basic and acidic residues" evidence="1">
    <location>
        <begin position="173"/>
        <end position="200"/>
    </location>
</feature>
<feature type="compositionally biased region" description="Polar residues" evidence="1">
    <location>
        <begin position="157"/>
        <end position="168"/>
    </location>
</feature>
<gene>
    <name evidence="2" type="primary">Dvir\GJ11175</name>
    <name evidence="2" type="ORF">Dvir_GJ11175</name>
</gene>
<dbReference type="InParanoid" id="B4LSQ4"/>
<dbReference type="OrthoDB" id="7871672at2759"/>
<reference evidence="2 3" key="1">
    <citation type="journal article" date="2007" name="Nature">
        <title>Evolution of genes and genomes on the Drosophila phylogeny.</title>
        <authorList>
            <consortium name="Drosophila 12 Genomes Consortium"/>
            <person name="Clark A.G."/>
            <person name="Eisen M.B."/>
            <person name="Smith D.R."/>
            <person name="Bergman C.M."/>
            <person name="Oliver B."/>
            <person name="Markow T.A."/>
            <person name="Kaufman T.C."/>
            <person name="Kellis M."/>
            <person name="Gelbart W."/>
            <person name="Iyer V.N."/>
            <person name="Pollard D.A."/>
            <person name="Sackton T.B."/>
            <person name="Larracuente A.M."/>
            <person name="Singh N.D."/>
            <person name="Abad J.P."/>
            <person name="Abt D.N."/>
            <person name="Adryan B."/>
            <person name="Aguade M."/>
            <person name="Akashi H."/>
            <person name="Anderson W.W."/>
            <person name="Aquadro C.F."/>
            <person name="Ardell D.H."/>
            <person name="Arguello R."/>
            <person name="Artieri C.G."/>
            <person name="Barbash D.A."/>
            <person name="Barker D."/>
            <person name="Barsanti P."/>
            <person name="Batterham P."/>
            <person name="Batzoglou S."/>
            <person name="Begun D."/>
            <person name="Bhutkar A."/>
            <person name="Blanco E."/>
            <person name="Bosak S.A."/>
            <person name="Bradley R.K."/>
            <person name="Brand A.D."/>
            <person name="Brent M.R."/>
            <person name="Brooks A.N."/>
            <person name="Brown R.H."/>
            <person name="Butlin R.K."/>
            <person name="Caggese C."/>
            <person name="Calvi B.R."/>
            <person name="Bernardo de Carvalho A."/>
            <person name="Caspi A."/>
            <person name="Castrezana S."/>
            <person name="Celniker S.E."/>
            <person name="Chang J.L."/>
            <person name="Chapple C."/>
            <person name="Chatterji S."/>
            <person name="Chinwalla A."/>
            <person name="Civetta A."/>
            <person name="Clifton S.W."/>
            <person name="Comeron J.M."/>
            <person name="Costello J.C."/>
            <person name="Coyne J.A."/>
            <person name="Daub J."/>
            <person name="David R.G."/>
            <person name="Delcher A.L."/>
            <person name="Delehaunty K."/>
            <person name="Do C.B."/>
            <person name="Ebling H."/>
            <person name="Edwards K."/>
            <person name="Eickbush T."/>
            <person name="Evans J.D."/>
            <person name="Filipski A."/>
            <person name="Findeiss S."/>
            <person name="Freyhult E."/>
            <person name="Fulton L."/>
            <person name="Fulton R."/>
            <person name="Garcia A.C."/>
            <person name="Gardiner A."/>
            <person name="Garfield D.A."/>
            <person name="Garvin B.E."/>
            <person name="Gibson G."/>
            <person name="Gilbert D."/>
            <person name="Gnerre S."/>
            <person name="Godfrey J."/>
            <person name="Good R."/>
            <person name="Gotea V."/>
            <person name="Gravely B."/>
            <person name="Greenberg A.J."/>
            <person name="Griffiths-Jones S."/>
            <person name="Gross S."/>
            <person name="Guigo R."/>
            <person name="Gustafson E.A."/>
            <person name="Haerty W."/>
            <person name="Hahn M.W."/>
            <person name="Halligan D.L."/>
            <person name="Halpern A.L."/>
            <person name="Halter G.M."/>
            <person name="Han M.V."/>
            <person name="Heger A."/>
            <person name="Hillier L."/>
            <person name="Hinrichs A.S."/>
            <person name="Holmes I."/>
            <person name="Hoskins R.A."/>
            <person name="Hubisz M.J."/>
            <person name="Hultmark D."/>
            <person name="Huntley M.A."/>
            <person name="Jaffe D.B."/>
            <person name="Jagadeeshan S."/>
            <person name="Jeck W.R."/>
            <person name="Johnson J."/>
            <person name="Jones C.D."/>
            <person name="Jordan W.C."/>
            <person name="Karpen G.H."/>
            <person name="Kataoka E."/>
            <person name="Keightley P.D."/>
            <person name="Kheradpour P."/>
            <person name="Kirkness E.F."/>
            <person name="Koerich L.B."/>
            <person name="Kristiansen K."/>
            <person name="Kudrna D."/>
            <person name="Kulathinal R.J."/>
            <person name="Kumar S."/>
            <person name="Kwok R."/>
            <person name="Lander E."/>
            <person name="Langley C.H."/>
            <person name="Lapoint R."/>
            <person name="Lazzaro B.P."/>
            <person name="Lee S.J."/>
            <person name="Levesque L."/>
            <person name="Li R."/>
            <person name="Lin C.F."/>
            <person name="Lin M.F."/>
            <person name="Lindblad-Toh K."/>
            <person name="Llopart A."/>
            <person name="Long M."/>
            <person name="Low L."/>
            <person name="Lozovsky E."/>
            <person name="Lu J."/>
            <person name="Luo M."/>
            <person name="Machado C.A."/>
            <person name="Makalowski W."/>
            <person name="Marzo M."/>
            <person name="Matsuda M."/>
            <person name="Matzkin L."/>
            <person name="McAllister B."/>
            <person name="McBride C.S."/>
            <person name="McKernan B."/>
            <person name="McKernan K."/>
            <person name="Mendez-Lago M."/>
            <person name="Minx P."/>
            <person name="Mollenhauer M.U."/>
            <person name="Montooth K."/>
            <person name="Mount S.M."/>
            <person name="Mu X."/>
            <person name="Myers E."/>
            <person name="Negre B."/>
            <person name="Newfeld S."/>
            <person name="Nielsen R."/>
            <person name="Noor M.A."/>
            <person name="O'Grady P."/>
            <person name="Pachter L."/>
            <person name="Papaceit M."/>
            <person name="Parisi M.J."/>
            <person name="Parisi M."/>
            <person name="Parts L."/>
            <person name="Pedersen J.S."/>
            <person name="Pesole G."/>
            <person name="Phillippy A.M."/>
            <person name="Ponting C.P."/>
            <person name="Pop M."/>
            <person name="Porcelli D."/>
            <person name="Powell J.R."/>
            <person name="Prohaska S."/>
            <person name="Pruitt K."/>
            <person name="Puig M."/>
            <person name="Quesneville H."/>
            <person name="Ram K.R."/>
            <person name="Rand D."/>
            <person name="Rasmussen M.D."/>
            <person name="Reed L.K."/>
            <person name="Reenan R."/>
            <person name="Reily A."/>
            <person name="Remington K.A."/>
            <person name="Rieger T.T."/>
            <person name="Ritchie M.G."/>
            <person name="Robin C."/>
            <person name="Rogers Y.H."/>
            <person name="Rohde C."/>
            <person name="Rozas J."/>
            <person name="Rubenfield M.J."/>
            <person name="Ruiz A."/>
            <person name="Russo S."/>
            <person name="Salzberg S.L."/>
            <person name="Sanchez-Gracia A."/>
            <person name="Saranga D.J."/>
            <person name="Sato H."/>
            <person name="Schaeffer S.W."/>
            <person name="Schatz M.C."/>
            <person name="Schlenke T."/>
            <person name="Schwartz R."/>
            <person name="Segarra C."/>
            <person name="Singh R.S."/>
            <person name="Sirot L."/>
            <person name="Sirota M."/>
            <person name="Sisneros N.B."/>
            <person name="Smith C.D."/>
            <person name="Smith T.F."/>
            <person name="Spieth J."/>
            <person name="Stage D.E."/>
            <person name="Stark A."/>
            <person name="Stephan W."/>
            <person name="Strausberg R.L."/>
            <person name="Strempel S."/>
            <person name="Sturgill D."/>
            <person name="Sutton G."/>
            <person name="Sutton G.G."/>
            <person name="Tao W."/>
            <person name="Teichmann S."/>
            <person name="Tobari Y.N."/>
            <person name="Tomimura Y."/>
            <person name="Tsolas J.M."/>
            <person name="Valente V.L."/>
            <person name="Venter E."/>
            <person name="Venter J.C."/>
            <person name="Vicario S."/>
            <person name="Vieira F.G."/>
            <person name="Vilella A.J."/>
            <person name="Villasante A."/>
            <person name="Walenz B."/>
            <person name="Wang J."/>
            <person name="Wasserman M."/>
            <person name="Watts T."/>
            <person name="Wilson D."/>
            <person name="Wilson R.K."/>
            <person name="Wing R.A."/>
            <person name="Wolfner M.F."/>
            <person name="Wong A."/>
            <person name="Wong G.K."/>
            <person name="Wu C.I."/>
            <person name="Wu G."/>
            <person name="Yamamoto D."/>
            <person name="Yang H.P."/>
            <person name="Yang S.P."/>
            <person name="Yorke J.A."/>
            <person name="Yoshida K."/>
            <person name="Zdobnov E."/>
            <person name="Zhang P."/>
            <person name="Zhang Y."/>
            <person name="Zimin A.V."/>
            <person name="Baldwin J."/>
            <person name="Abdouelleil A."/>
            <person name="Abdulkadir J."/>
            <person name="Abebe A."/>
            <person name="Abera B."/>
            <person name="Abreu J."/>
            <person name="Acer S.C."/>
            <person name="Aftuck L."/>
            <person name="Alexander A."/>
            <person name="An P."/>
            <person name="Anderson E."/>
            <person name="Anderson S."/>
            <person name="Arachi H."/>
            <person name="Azer M."/>
            <person name="Bachantsang P."/>
            <person name="Barry A."/>
            <person name="Bayul T."/>
            <person name="Berlin A."/>
            <person name="Bessette D."/>
            <person name="Bloom T."/>
            <person name="Blye J."/>
            <person name="Boguslavskiy L."/>
            <person name="Bonnet C."/>
            <person name="Boukhgalter B."/>
            <person name="Bourzgui I."/>
            <person name="Brown A."/>
            <person name="Cahill P."/>
            <person name="Channer S."/>
            <person name="Cheshatsang Y."/>
            <person name="Chuda L."/>
            <person name="Citroen M."/>
            <person name="Collymore A."/>
            <person name="Cooke P."/>
            <person name="Costello M."/>
            <person name="D'Aco K."/>
            <person name="Daza R."/>
            <person name="De Haan G."/>
            <person name="DeGray S."/>
            <person name="DeMaso C."/>
            <person name="Dhargay N."/>
            <person name="Dooley K."/>
            <person name="Dooley E."/>
            <person name="Doricent M."/>
            <person name="Dorje P."/>
            <person name="Dorjee K."/>
            <person name="Dupes A."/>
            <person name="Elong R."/>
            <person name="Falk J."/>
            <person name="Farina A."/>
            <person name="Faro S."/>
            <person name="Ferguson D."/>
            <person name="Fisher S."/>
            <person name="Foley C.D."/>
            <person name="Franke A."/>
            <person name="Friedrich D."/>
            <person name="Gadbois L."/>
            <person name="Gearin G."/>
            <person name="Gearin C.R."/>
            <person name="Giannoukos G."/>
            <person name="Goode T."/>
            <person name="Graham J."/>
            <person name="Grandbois E."/>
            <person name="Grewal S."/>
            <person name="Gyaltsen K."/>
            <person name="Hafez N."/>
            <person name="Hagos B."/>
            <person name="Hall J."/>
            <person name="Henson C."/>
            <person name="Hollinger A."/>
            <person name="Honan T."/>
            <person name="Huard M.D."/>
            <person name="Hughes L."/>
            <person name="Hurhula B."/>
            <person name="Husby M.E."/>
            <person name="Kamat A."/>
            <person name="Kanga B."/>
            <person name="Kashin S."/>
            <person name="Khazanovich D."/>
            <person name="Kisner P."/>
            <person name="Lance K."/>
            <person name="Lara M."/>
            <person name="Lee W."/>
            <person name="Lennon N."/>
            <person name="Letendre F."/>
            <person name="LeVine R."/>
            <person name="Lipovsky A."/>
            <person name="Liu X."/>
            <person name="Liu J."/>
            <person name="Liu S."/>
            <person name="Lokyitsang T."/>
            <person name="Lokyitsang Y."/>
            <person name="Lubonja R."/>
            <person name="Lui A."/>
            <person name="MacDonald P."/>
            <person name="Magnisalis V."/>
            <person name="Maru K."/>
            <person name="Matthews C."/>
            <person name="McCusker W."/>
            <person name="McDonough S."/>
            <person name="Mehta T."/>
            <person name="Meldrim J."/>
            <person name="Meneus L."/>
            <person name="Mihai O."/>
            <person name="Mihalev A."/>
            <person name="Mihova T."/>
            <person name="Mittelman R."/>
            <person name="Mlenga V."/>
            <person name="Montmayeur A."/>
            <person name="Mulrain L."/>
            <person name="Navidi A."/>
            <person name="Naylor J."/>
            <person name="Negash T."/>
            <person name="Nguyen T."/>
            <person name="Nguyen N."/>
            <person name="Nicol R."/>
            <person name="Norbu C."/>
            <person name="Norbu N."/>
            <person name="Novod N."/>
            <person name="O'Neill B."/>
            <person name="Osman S."/>
            <person name="Markiewicz E."/>
            <person name="Oyono O.L."/>
            <person name="Patti C."/>
            <person name="Phunkhang P."/>
            <person name="Pierre F."/>
            <person name="Priest M."/>
            <person name="Raghuraman S."/>
            <person name="Rege F."/>
            <person name="Reyes R."/>
            <person name="Rise C."/>
            <person name="Rogov P."/>
            <person name="Ross K."/>
            <person name="Ryan E."/>
            <person name="Settipalli S."/>
            <person name="Shea T."/>
            <person name="Sherpa N."/>
            <person name="Shi L."/>
            <person name="Shih D."/>
            <person name="Sparrow T."/>
            <person name="Spaulding J."/>
            <person name="Stalker J."/>
            <person name="Stange-Thomann N."/>
            <person name="Stavropoulos S."/>
            <person name="Stone C."/>
            <person name="Strader C."/>
            <person name="Tesfaye S."/>
            <person name="Thomson T."/>
            <person name="Thoulutsang Y."/>
            <person name="Thoulutsang D."/>
            <person name="Topham K."/>
            <person name="Topping I."/>
            <person name="Tsamla T."/>
            <person name="Vassiliev H."/>
            <person name="Vo A."/>
            <person name="Wangchuk T."/>
            <person name="Wangdi T."/>
            <person name="Weiand M."/>
            <person name="Wilkinson J."/>
            <person name="Wilson A."/>
            <person name="Yadav S."/>
            <person name="Young G."/>
            <person name="Yu Q."/>
            <person name="Zembek L."/>
            <person name="Zhong D."/>
            <person name="Zimmer A."/>
            <person name="Zwirko Z."/>
            <person name="Jaffe D.B."/>
            <person name="Alvarez P."/>
            <person name="Brockman W."/>
            <person name="Butler J."/>
            <person name="Chin C."/>
            <person name="Gnerre S."/>
            <person name="Grabherr M."/>
            <person name="Kleber M."/>
            <person name="Mauceli E."/>
            <person name="MacCallum I."/>
        </authorList>
    </citation>
    <scope>NUCLEOTIDE SEQUENCE [LARGE SCALE GENOMIC DNA]</scope>
    <source>
        <strain evidence="3">Tucson 15010-1051.87</strain>
    </source>
</reference>
<dbReference type="eggNOG" id="KOG3882">
    <property type="taxonomic scope" value="Eukaryota"/>
</dbReference>
<feature type="compositionally biased region" description="Acidic residues" evidence="1">
    <location>
        <begin position="13"/>
        <end position="22"/>
    </location>
</feature>
<organism evidence="2 3">
    <name type="scientific">Drosophila virilis</name>
    <name type="common">Fruit fly</name>
    <dbReference type="NCBI Taxonomy" id="7244"/>
    <lineage>
        <taxon>Eukaryota</taxon>
        <taxon>Metazoa</taxon>
        <taxon>Ecdysozoa</taxon>
        <taxon>Arthropoda</taxon>
        <taxon>Hexapoda</taxon>
        <taxon>Insecta</taxon>
        <taxon>Pterygota</taxon>
        <taxon>Neoptera</taxon>
        <taxon>Endopterygota</taxon>
        <taxon>Diptera</taxon>
        <taxon>Brachycera</taxon>
        <taxon>Muscomorpha</taxon>
        <taxon>Ephydroidea</taxon>
        <taxon>Drosophilidae</taxon>
        <taxon>Drosophila</taxon>
    </lineage>
</organism>
<dbReference type="AlphaFoldDB" id="B4LSQ4"/>
<evidence type="ECO:0000313" key="3">
    <source>
        <dbReference type="Proteomes" id="UP000008792"/>
    </source>
</evidence>
<name>B4LSQ4_DROVI</name>
<dbReference type="KEGG" id="dvi:6627716"/>
<keyword evidence="3" id="KW-1185">Reference proteome</keyword>
<sequence length="349" mass="38707">MPLMPNVPHIVGDDDDLSEADDQAQIATPCTVGEPSSQERKTADSPSSELSESSYDNDSEADEEDTNNSTAEEEDWSNNITYIVRTPDREPEQLVVDGSPKVDDVELPEDIAQTENVEAVDHTEDMDTEDADTQPATRTERLAPSERSSPMEENSRTNDAISVNSTPEMESELATRDYELEDTCADKPHTSRPARLKDSPTGKPAAVEYFSPPSRRQSLRSANRTSQSQSQSQSKAVPQPAAKTARSRQRKSKPSTDYSPVKRIGARVAKRSRQSLTLTLNKSPVKKPDVPLARPVEVTEYFTSISATLVSHRVNLLPFLYMRKRIDRLVGEAIAKTRIQRENNPVNAV</sequence>